<evidence type="ECO:0000256" key="9">
    <source>
        <dbReference type="ARBA" id="ARBA00022909"/>
    </source>
</evidence>
<name>A0A413IES8_9BACT</name>
<dbReference type="PANTHER" id="PTHR43071">
    <property type="entry name" value="2-AMINO-4-HYDROXY-6-HYDROXYMETHYLDIHYDROPTERIDINE PYROPHOSPHOKINASE"/>
    <property type="match status" value="1"/>
</dbReference>
<evidence type="ECO:0000256" key="12">
    <source>
        <dbReference type="ARBA" id="ARBA00033413"/>
    </source>
</evidence>
<dbReference type="Proteomes" id="UP000284434">
    <property type="component" value="Unassembled WGS sequence"/>
</dbReference>
<dbReference type="GO" id="GO:0046656">
    <property type="term" value="P:folic acid biosynthetic process"/>
    <property type="evidence" value="ECO:0007669"/>
    <property type="project" value="UniProtKB-KW"/>
</dbReference>
<keyword evidence="5 14" id="KW-0808">Transferase</keyword>
<keyword evidence="7 14" id="KW-0418">Kinase</keyword>
<comment type="function">
    <text evidence="10">Catalyzes the transfer of pyrophosphate from adenosine triphosphate (ATP) to 6-hydroxymethyl-7,8-dihydropterin, an enzymatic step in folate biosynthesis pathway.</text>
</comment>
<protein>
    <recommendedName>
        <fullName evidence="4">2-amino-4-hydroxy-6-hydroxymethyldihydropteridine pyrophosphokinase</fullName>
        <ecNumber evidence="3">2.7.6.3</ecNumber>
    </recommendedName>
    <alternativeName>
        <fullName evidence="11">6-hydroxymethyl-7,8-dihydropterin pyrophosphokinase</fullName>
    </alternativeName>
    <alternativeName>
        <fullName evidence="12">7,8-dihydro-6-hydroxymethylpterin-pyrophosphokinase</fullName>
    </alternativeName>
</protein>
<comment type="pathway">
    <text evidence="1">Cofactor biosynthesis; tetrahydrofolate biosynthesis; 2-amino-4-hydroxy-6-hydroxymethyl-7,8-dihydropteridine diphosphate from 7,8-dihydroneopterin triphosphate: step 4/4.</text>
</comment>
<evidence type="ECO:0000256" key="6">
    <source>
        <dbReference type="ARBA" id="ARBA00022741"/>
    </source>
</evidence>
<dbReference type="AlphaFoldDB" id="A0A413IES8"/>
<dbReference type="CDD" id="cd00483">
    <property type="entry name" value="HPPK"/>
    <property type="match status" value="1"/>
</dbReference>
<gene>
    <name evidence="14" type="primary">folK</name>
    <name evidence="14" type="ORF">DXA53_05080</name>
</gene>
<dbReference type="GO" id="GO:0003848">
    <property type="term" value="F:2-amino-4-hydroxy-6-hydroxymethyldihydropteridine diphosphokinase activity"/>
    <property type="evidence" value="ECO:0007669"/>
    <property type="project" value="UniProtKB-EC"/>
</dbReference>
<feature type="domain" description="7,8-dihydro-6-hydroxymethylpterin-pyrophosphokinase" evidence="13">
    <location>
        <begin position="7"/>
        <end position="133"/>
    </location>
</feature>
<dbReference type="Gene3D" id="3.30.70.560">
    <property type="entry name" value="7,8-Dihydro-6-hydroxymethylpterin-pyrophosphokinase HPPK"/>
    <property type="match status" value="1"/>
</dbReference>
<dbReference type="GO" id="GO:0016301">
    <property type="term" value="F:kinase activity"/>
    <property type="evidence" value="ECO:0007669"/>
    <property type="project" value="UniProtKB-KW"/>
</dbReference>
<dbReference type="NCBIfam" id="TIGR01498">
    <property type="entry name" value="folK"/>
    <property type="match status" value="1"/>
</dbReference>
<reference evidence="14 15" key="1">
    <citation type="submission" date="2018-08" db="EMBL/GenBank/DDBJ databases">
        <title>A genome reference for cultivated species of the human gut microbiota.</title>
        <authorList>
            <person name="Zou Y."/>
            <person name="Xue W."/>
            <person name="Luo G."/>
        </authorList>
    </citation>
    <scope>NUCLEOTIDE SEQUENCE [LARGE SCALE GENOMIC DNA]</scope>
    <source>
        <strain evidence="14 15">OF03-11</strain>
    </source>
</reference>
<dbReference type="RefSeq" id="WP_118103305.1">
    <property type="nucleotide sequence ID" value="NZ_QSCO01000005.1"/>
</dbReference>
<accession>A0A413IES8</accession>
<comment type="caution">
    <text evidence="14">The sequence shown here is derived from an EMBL/GenBank/DDBJ whole genome shotgun (WGS) entry which is preliminary data.</text>
</comment>
<keyword evidence="8" id="KW-0067">ATP-binding</keyword>
<evidence type="ECO:0000256" key="2">
    <source>
        <dbReference type="ARBA" id="ARBA00005810"/>
    </source>
</evidence>
<evidence type="ECO:0000256" key="3">
    <source>
        <dbReference type="ARBA" id="ARBA00013253"/>
    </source>
</evidence>
<proteinExistence type="inferred from homology"/>
<dbReference type="PANTHER" id="PTHR43071:SF1">
    <property type="entry name" value="2-AMINO-4-HYDROXY-6-HYDROXYMETHYLDIHYDROPTERIDINE PYROPHOSPHOKINASE"/>
    <property type="match status" value="1"/>
</dbReference>
<dbReference type="Pfam" id="PF01288">
    <property type="entry name" value="HPPK"/>
    <property type="match status" value="1"/>
</dbReference>
<dbReference type="SUPFAM" id="SSF55083">
    <property type="entry name" value="6-hydroxymethyl-7,8-dihydropterin pyrophosphokinase, HPPK"/>
    <property type="match status" value="1"/>
</dbReference>
<evidence type="ECO:0000256" key="1">
    <source>
        <dbReference type="ARBA" id="ARBA00005051"/>
    </source>
</evidence>
<evidence type="ECO:0000313" key="14">
    <source>
        <dbReference type="EMBL" id="RGY08414.1"/>
    </source>
</evidence>
<dbReference type="EMBL" id="QSCO01000005">
    <property type="protein sequence ID" value="RGY08414.1"/>
    <property type="molecule type" value="Genomic_DNA"/>
</dbReference>
<dbReference type="EC" id="2.7.6.3" evidence="3"/>
<evidence type="ECO:0000313" key="15">
    <source>
        <dbReference type="Proteomes" id="UP000284434"/>
    </source>
</evidence>
<dbReference type="GO" id="GO:0046654">
    <property type="term" value="P:tetrahydrofolate biosynthetic process"/>
    <property type="evidence" value="ECO:0007669"/>
    <property type="project" value="UniProtKB-UniPathway"/>
</dbReference>
<evidence type="ECO:0000256" key="10">
    <source>
        <dbReference type="ARBA" id="ARBA00029409"/>
    </source>
</evidence>
<evidence type="ECO:0000259" key="13">
    <source>
        <dbReference type="Pfam" id="PF01288"/>
    </source>
</evidence>
<evidence type="ECO:0000256" key="7">
    <source>
        <dbReference type="ARBA" id="ARBA00022777"/>
    </source>
</evidence>
<sequence length="166" mass="19057">MQVVTILGSNSGNKRQLITEAIRILSSTEQWVMASSFYETAPWGFECDENFLNQVVVFQTRLSAFDFLQRCLETEKHLGRIRLAGGPRYSSRPIDIDLLFYDSVILNTPDLILPHPRMQERNFVLTPLAEILPDFVHPVFQKTIATLLQECPDKLQARKLPDQSCF</sequence>
<evidence type="ECO:0000256" key="8">
    <source>
        <dbReference type="ARBA" id="ARBA00022840"/>
    </source>
</evidence>
<evidence type="ECO:0000256" key="11">
    <source>
        <dbReference type="ARBA" id="ARBA00029766"/>
    </source>
</evidence>
<evidence type="ECO:0000256" key="5">
    <source>
        <dbReference type="ARBA" id="ARBA00022679"/>
    </source>
</evidence>
<evidence type="ECO:0000256" key="4">
    <source>
        <dbReference type="ARBA" id="ARBA00016218"/>
    </source>
</evidence>
<dbReference type="InterPro" id="IPR000550">
    <property type="entry name" value="Hppk"/>
</dbReference>
<keyword evidence="6" id="KW-0547">Nucleotide-binding</keyword>
<organism evidence="14 15">
    <name type="scientific">Odoribacter splanchnicus</name>
    <dbReference type="NCBI Taxonomy" id="28118"/>
    <lineage>
        <taxon>Bacteria</taxon>
        <taxon>Pseudomonadati</taxon>
        <taxon>Bacteroidota</taxon>
        <taxon>Bacteroidia</taxon>
        <taxon>Bacteroidales</taxon>
        <taxon>Odoribacteraceae</taxon>
        <taxon>Odoribacter</taxon>
    </lineage>
</organism>
<dbReference type="InterPro" id="IPR035907">
    <property type="entry name" value="Hppk_sf"/>
</dbReference>
<keyword evidence="9" id="KW-0289">Folate biosynthesis</keyword>
<dbReference type="GO" id="GO:0005524">
    <property type="term" value="F:ATP binding"/>
    <property type="evidence" value="ECO:0007669"/>
    <property type="project" value="UniProtKB-KW"/>
</dbReference>
<comment type="similarity">
    <text evidence="2">Belongs to the HPPK family.</text>
</comment>
<dbReference type="UniPathway" id="UPA00077">
    <property type="reaction ID" value="UER00155"/>
</dbReference>